<dbReference type="AlphaFoldDB" id="A0A4R9K2W8"/>
<dbReference type="Pfam" id="PF14063">
    <property type="entry name" value="DUF4254"/>
    <property type="match status" value="1"/>
</dbReference>
<proteinExistence type="predicted"/>
<dbReference type="InterPro" id="IPR025350">
    <property type="entry name" value="DUF4254"/>
</dbReference>
<accession>A0A4R9K2W8</accession>
<dbReference type="OrthoDB" id="9805817at2"/>
<evidence type="ECO:0000313" key="3">
    <source>
        <dbReference type="Proteomes" id="UP000297762"/>
    </source>
</evidence>
<keyword evidence="1" id="KW-0175">Coiled coil</keyword>
<reference evidence="2" key="1">
    <citation type="journal article" date="2019" name="PLoS Negl. Trop. Dis.">
        <title>Revisiting the worldwide diversity of Leptospira species in the environment.</title>
        <authorList>
            <person name="Vincent A.T."/>
            <person name="Schiettekatte O."/>
            <person name="Bourhy P."/>
            <person name="Veyrier F.J."/>
            <person name="Picardeau M."/>
        </authorList>
    </citation>
    <scope>NUCLEOTIDE SEQUENCE [LARGE SCALE GENOMIC DNA]</scope>
    <source>
        <strain evidence="2">201702455</strain>
    </source>
</reference>
<dbReference type="EMBL" id="RQGF01000030">
    <property type="protein sequence ID" value="TGL59551.1"/>
    <property type="molecule type" value="Genomic_DNA"/>
</dbReference>
<dbReference type="RefSeq" id="WP_135650766.1">
    <property type="nucleotide sequence ID" value="NZ_RQGF01000030.1"/>
</dbReference>
<evidence type="ECO:0000256" key="1">
    <source>
        <dbReference type="SAM" id="Coils"/>
    </source>
</evidence>
<protein>
    <submittedName>
        <fullName evidence="2">DUF4254 domain-containing protein</fullName>
    </submittedName>
</protein>
<sequence>MKLESAKVVEIFKNSVSDWHKQEASSPSPFPESSLESLFYQKNQIDTIQWHVEDEIRRPDLPDRELVQFKRKIDALNQERTDLVEQIDDHISAMYKDVVKKPSARMNSETPAWLIDRMSILELKIYHMQEQTERKDVSAEHIQTCKNKLTVLLEQRSDLSRCLDELLDDLSKGDKFYKVYRQMKMYNDKNLNPSLYTKQA</sequence>
<name>A0A4R9K2W8_9LEPT</name>
<keyword evidence="3" id="KW-1185">Reference proteome</keyword>
<organism evidence="2 3">
    <name type="scientific">Leptospira sarikeiensis</name>
    <dbReference type="NCBI Taxonomy" id="2484943"/>
    <lineage>
        <taxon>Bacteria</taxon>
        <taxon>Pseudomonadati</taxon>
        <taxon>Spirochaetota</taxon>
        <taxon>Spirochaetia</taxon>
        <taxon>Leptospirales</taxon>
        <taxon>Leptospiraceae</taxon>
        <taxon>Leptospira</taxon>
    </lineage>
</organism>
<feature type="coiled-coil region" evidence="1">
    <location>
        <begin position="66"/>
        <end position="93"/>
    </location>
</feature>
<evidence type="ECO:0000313" key="2">
    <source>
        <dbReference type="EMBL" id="TGL59551.1"/>
    </source>
</evidence>
<dbReference type="Proteomes" id="UP000297762">
    <property type="component" value="Unassembled WGS sequence"/>
</dbReference>
<gene>
    <name evidence="2" type="ORF">EHQ64_15785</name>
</gene>
<comment type="caution">
    <text evidence="2">The sequence shown here is derived from an EMBL/GenBank/DDBJ whole genome shotgun (WGS) entry which is preliminary data.</text>
</comment>